<sequence>MGVQTVHKSILFYANFIQIAAIITESDTLLAVAPVFWTECERRSSENPLPSFSDDLSQSETQAKSVTIAVLF</sequence>
<dbReference type="EMBL" id="JUFZ01000116">
    <property type="protein sequence ID" value="KIC06150.1"/>
    <property type="molecule type" value="Genomic_DNA"/>
</dbReference>
<name>A0A0C1GHR1_9NEIS</name>
<dbReference type="Proteomes" id="UP000031390">
    <property type="component" value="Unassembled WGS sequence"/>
</dbReference>
<accession>A0A0C1GHR1</accession>
<dbReference type="AlphaFoldDB" id="A0A0C1GHR1"/>
<organism evidence="1 2">
    <name type="scientific">Morococcus cerebrosus</name>
    <dbReference type="NCBI Taxonomy" id="1056807"/>
    <lineage>
        <taxon>Bacteria</taxon>
        <taxon>Pseudomonadati</taxon>
        <taxon>Pseudomonadota</taxon>
        <taxon>Betaproteobacteria</taxon>
        <taxon>Neisseriales</taxon>
        <taxon>Neisseriaceae</taxon>
        <taxon>Morococcus</taxon>
    </lineage>
</organism>
<protein>
    <submittedName>
        <fullName evidence="1">Uncharacterized protein</fullName>
    </submittedName>
</protein>
<evidence type="ECO:0000313" key="1">
    <source>
        <dbReference type="EMBL" id="KIC06150.1"/>
    </source>
</evidence>
<reference evidence="1 2" key="1">
    <citation type="submission" date="2014-12" db="EMBL/GenBank/DDBJ databases">
        <title>Genome sequence of Morococcus cerebrosus.</title>
        <authorList>
            <person name="Shin S.-K."/>
            <person name="Yi H."/>
        </authorList>
    </citation>
    <scope>NUCLEOTIDE SEQUENCE [LARGE SCALE GENOMIC DNA]</scope>
    <source>
        <strain evidence="1 2">CIP 81.93</strain>
    </source>
</reference>
<proteinExistence type="predicted"/>
<comment type="caution">
    <text evidence="1">The sequence shown here is derived from an EMBL/GenBank/DDBJ whole genome shotgun (WGS) entry which is preliminary data.</text>
</comment>
<gene>
    <name evidence="1" type="ORF">MCC93_24140</name>
</gene>
<evidence type="ECO:0000313" key="2">
    <source>
        <dbReference type="Proteomes" id="UP000031390"/>
    </source>
</evidence>